<dbReference type="PROSITE" id="PS50943">
    <property type="entry name" value="HTH_CROC1"/>
    <property type="match status" value="1"/>
</dbReference>
<dbReference type="CDD" id="cd00093">
    <property type="entry name" value="HTH_XRE"/>
    <property type="match status" value="1"/>
</dbReference>
<dbReference type="GO" id="GO:0003677">
    <property type="term" value="F:DNA binding"/>
    <property type="evidence" value="ECO:0007669"/>
    <property type="project" value="InterPro"/>
</dbReference>
<dbReference type="Proteomes" id="UP000182945">
    <property type="component" value="Chromosome"/>
</dbReference>
<dbReference type="Gene3D" id="1.10.260.40">
    <property type="entry name" value="lambda repressor-like DNA-binding domains"/>
    <property type="match status" value="1"/>
</dbReference>
<gene>
    <name evidence="2" type="ORF">BME96_12650</name>
</gene>
<accession>A0AAC9J3S0</accession>
<dbReference type="AlphaFoldDB" id="A0AAC9J3S0"/>
<evidence type="ECO:0000313" key="2">
    <source>
        <dbReference type="EMBL" id="APC48989.1"/>
    </source>
</evidence>
<organism evidence="2 3">
    <name type="scientific">Virgibacillus halodenitrificans</name>
    <name type="common">Bacillus halodenitrificans</name>
    <dbReference type="NCBI Taxonomy" id="1482"/>
    <lineage>
        <taxon>Bacteria</taxon>
        <taxon>Bacillati</taxon>
        <taxon>Bacillota</taxon>
        <taxon>Bacilli</taxon>
        <taxon>Bacillales</taxon>
        <taxon>Bacillaceae</taxon>
        <taxon>Virgibacillus</taxon>
    </lineage>
</organism>
<dbReference type="EMBL" id="CP017962">
    <property type="protein sequence ID" value="APC48989.1"/>
    <property type="molecule type" value="Genomic_DNA"/>
</dbReference>
<dbReference type="InterPro" id="IPR010982">
    <property type="entry name" value="Lambda_DNA-bd_dom_sf"/>
</dbReference>
<dbReference type="Pfam" id="PF01381">
    <property type="entry name" value="HTH_3"/>
    <property type="match status" value="1"/>
</dbReference>
<dbReference type="InterPro" id="IPR001387">
    <property type="entry name" value="Cro/C1-type_HTH"/>
</dbReference>
<feature type="domain" description="HTH cro/C1-type" evidence="1">
    <location>
        <begin position="5"/>
        <end position="59"/>
    </location>
</feature>
<evidence type="ECO:0000259" key="1">
    <source>
        <dbReference type="PROSITE" id="PS50943"/>
    </source>
</evidence>
<protein>
    <recommendedName>
        <fullName evidence="1">HTH cro/C1-type domain-containing protein</fullName>
    </recommendedName>
</protein>
<proteinExistence type="predicted"/>
<dbReference type="SUPFAM" id="SSF47413">
    <property type="entry name" value="lambda repressor-like DNA-binding domains"/>
    <property type="match status" value="1"/>
</dbReference>
<name>A0AAC9J3S0_VIRHA</name>
<reference evidence="2 3" key="1">
    <citation type="submission" date="2016-11" db="EMBL/GenBank/DDBJ databases">
        <title>Complete genome sequencing of Virgibacillus halodenitrificans PDB-F2.</title>
        <authorList>
            <person name="Sun Z."/>
            <person name="Zhou Y."/>
            <person name="Li H."/>
        </authorList>
    </citation>
    <scope>NUCLEOTIDE SEQUENCE [LARGE SCALE GENOMIC DNA]</scope>
    <source>
        <strain evidence="2 3">PDB-F2</strain>
    </source>
</reference>
<sequence>MEATLKQARLFKDLSQAEVAEKLGVHRHTYMKWEKHPDEMPLGKAKEFCRITNLPVDIIFFTPNSTFSRFKEGLDNVTSSS</sequence>
<evidence type="ECO:0000313" key="3">
    <source>
        <dbReference type="Proteomes" id="UP000182945"/>
    </source>
</evidence>
<dbReference type="RefSeq" id="WP_071649250.1">
    <property type="nucleotide sequence ID" value="NZ_CP017962.1"/>
</dbReference>
<dbReference type="SMART" id="SM00530">
    <property type="entry name" value="HTH_XRE"/>
    <property type="match status" value="1"/>
</dbReference>
<dbReference type="KEGG" id="vhl:BME96_12650"/>
<dbReference type="GeneID" id="71515253"/>